<organism evidence="3 4">
    <name type="scientific">Denticeps clupeoides</name>
    <name type="common">denticle herring</name>
    <dbReference type="NCBI Taxonomy" id="299321"/>
    <lineage>
        <taxon>Eukaryota</taxon>
        <taxon>Metazoa</taxon>
        <taxon>Chordata</taxon>
        <taxon>Craniata</taxon>
        <taxon>Vertebrata</taxon>
        <taxon>Euteleostomi</taxon>
        <taxon>Actinopterygii</taxon>
        <taxon>Neopterygii</taxon>
        <taxon>Teleostei</taxon>
        <taxon>Clupei</taxon>
        <taxon>Clupeiformes</taxon>
        <taxon>Denticipitoidei</taxon>
        <taxon>Denticipitidae</taxon>
        <taxon>Denticeps</taxon>
    </lineage>
</organism>
<dbReference type="Gene3D" id="1.25.40.480">
    <property type="match status" value="1"/>
</dbReference>
<dbReference type="PANTHER" id="PTHR32094:SF5">
    <property type="entry name" value="FANCONI ANEMIA GROUP E PROTEIN"/>
    <property type="match status" value="1"/>
</dbReference>
<dbReference type="Ensembl" id="ENSDCDT00010031456.1">
    <property type="protein sequence ID" value="ENSDCDP00010025367.1"/>
    <property type="gene ID" value="ENSDCDG00010016151.1"/>
</dbReference>
<dbReference type="GO" id="GO:0036297">
    <property type="term" value="P:interstrand cross-link repair"/>
    <property type="evidence" value="ECO:0007669"/>
    <property type="project" value="InterPro"/>
</dbReference>
<dbReference type="InterPro" id="IPR039685">
    <property type="entry name" value="FANCE"/>
</dbReference>
<dbReference type="Proteomes" id="UP000694580">
    <property type="component" value="Chromosome 10"/>
</dbReference>
<feature type="region of interest" description="Disordered" evidence="1">
    <location>
        <begin position="194"/>
        <end position="237"/>
    </location>
</feature>
<evidence type="ECO:0000313" key="4">
    <source>
        <dbReference type="Proteomes" id="UP000694580"/>
    </source>
</evidence>
<reference evidence="3" key="3">
    <citation type="submission" date="2025-09" db="UniProtKB">
        <authorList>
            <consortium name="Ensembl"/>
        </authorList>
    </citation>
    <scope>IDENTIFICATION</scope>
</reference>
<name>A0AAY4BXM8_9TELE</name>
<sequence>YLSCIAQRSDMDTEELMLRFPGRCRLLLQSLLAGATGVPRALKVFGRQRSADPGFTPHRLLETLCQEEPCLAPGARTLVTKPLVCLFPTSFQWSLLSFLRLVHPLLPRDGLLCLVDCFTQDYSSPPWITALVGQLQRDLGVPGVEMLTPRCQQRVKDLCGRFNGAGGTRTWSSCLTGTRALNEAPLFDALQKKRKSQNLEPDPDAEDTGQQSKRLRPDLPVAAEDPDGGPEAPAPRLNVLTGRPGVVLVTAGFCFAPQAAVPLIRELLESDAEMDASVLEVLNECGPGQVEALCGLLGLSEAPEQALPRFCGRLLALPADLSHSVAAALVRHLLLDKVLSLAEPPSRCLISAASSLCSRYPRATCQALLGPVLEERHAQVELICRLVEGSLDPQYRLLLFHIALQGTWNEHLLSVILALLDTKLDLTDELLCLFTTQLRKQSAHFTKSMKFSKMLLTVLTKYQCSVRGEFKDALSACLSANETFLKKSLHAAFKRLN</sequence>
<feature type="domain" description="Fanconi Anaemia group E protein C-terminal" evidence="2">
    <location>
        <begin position="267"/>
        <end position="496"/>
    </location>
</feature>
<dbReference type="Pfam" id="PF11510">
    <property type="entry name" value="FA_FANCE"/>
    <property type="match status" value="1"/>
</dbReference>
<reference evidence="3" key="2">
    <citation type="submission" date="2025-08" db="UniProtKB">
        <authorList>
            <consortium name="Ensembl"/>
        </authorList>
    </citation>
    <scope>IDENTIFICATION</scope>
</reference>
<dbReference type="PANTHER" id="PTHR32094">
    <property type="entry name" value="FANCONI ANEMIA GROUP E PROTEIN"/>
    <property type="match status" value="1"/>
</dbReference>
<evidence type="ECO:0000256" key="1">
    <source>
        <dbReference type="SAM" id="MobiDB-lite"/>
    </source>
</evidence>
<evidence type="ECO:0000259" key="2">
    <source>
        <dbReference type="Pfam" id="PF11510"/>
    </source>
</evidence>
<protein>
    <recommendedName>
        <fullName evidence="2">Fanconi Anaemia group E protein C-terminal domain-containing protein</fullName>
    </recommendedName>
</protein>
<accession>A0AAY4BXM8</accession>
<proteinExistence type="predicted"/>
<dbReference type="AlphaFoldDB" id="A0AAY4BXM8"/>
<dbReference type="GO" id="GO:0043240">
    <property type="term" value="C:Fanconi anaemia nuclear complex"/>
    <property type="evidence" value="ECO:0007669"/>
    <property type="project" value="InterPro"/>
</dbReference>
<dbReference type="GeneTree" id="ENSGT00390000000705"/>
<dbReference type="InterPro" id="IPR021025">
    <property type="entry name" value="Fanconi_anaemia_gr_E_prot_C"/>
</dbReference>
<evidence type="ECO:0000313" key="3">
    <source>
        <dbReference type="Ensembl" id="ENSDCDP00010025367.1"/>
    </source>
</evidence>
<keyword evidence="4" id="KW-1185">Reference proteome</keyword>
<reference evidence="3 4" key="1">
    <citation type="submission" date="2020-06" db="EMBL/GenBank/DDBJ databases">
        <authorList>
            <consortium name="Wellcome Sanger Institute Data Sharing"/>
        </authorList>
    </citation>
    <scope>NUCLEOTIDE SEQUENCE [LARGE SCALE GENOMIC DNA]</scope>
</reference>
<gene>
    <name evidence="3" type="primary">FANCE</name>
</gene>